<dbReference type="AlphaFoldDB" id="A0AAV6IF97"/>
<reference evidence="14" key="1">
    <citation type="submission" date="2020-08" db="EMBL/GenBank/DDBJ databases">
        <title>Plant Genome Project.</title>
        <authorList>
            <person name="Zhang R.-G."/>
        </authorList>
    </citation>
    <scope>NUCLEOTIDE SEQUENCE</scope>
    <source>
        <strain evidence="14">WSP0</strain>
        <tissue evidence="14">Leaf</tissue>
    </source>
</reference>
<protein>
    <recommendedName>
        <fullName evidence="13">Ubiquinol oxidase</fullName>
        <ecNumber evidence="13">1.10.3.11</ecNumber>
    </recommendedName>
</protein>
<evidence type="ECO:0000256" key="10">
    <source>
        <dbReference type="ARBA" id="ARBA00023002"/>
    </source>
</evidence>
<evidence type="ECO:0000256" key="9">
    <source>
        <dbReference type="ARBA" id="ARBA00022989"/>
    </source>
</evidence>
<organism evidence="14 15">
    <name type="scientific">Rhododendron griersonianum</name>
    <dbReference type="NCBI Taxonomy" id="479676"/>
    <lineage>
        <taxon>Eukaryota</taxon>
        <taxon>Viridiplantae</taxon>
        <taxon>Streptophyta</taxon>
        <taxon>Embryophyta</taxon>
        <taxon>Tracheophyta</taxon>
        <taxon>Spermatophyta</taxon>
        <taxon>Magnoliopsida</taxon>
        <taxon>eudicotyledons</taxon>
        <taxon>Gunneridae</taxon>
        <taxon>Pentapetalae</taxon>
        <taxon>asterids</taxon>
        <taxon>Ericales</taxon>
        <taxon>Ericaceae</taxon>
        <taxon>Ericoideae</taxon>
        <taxon>Rhodoreae</taxon>
        <taxon>Rhododendron</taxon>
    </lineage>
</organism>
<evidence type="ECO:0000256" key="4">
    <source>
        <dbReference type="ARBA" id="ARBA00022448"/>
    </source>
</evidence>
<dbReference type="GO" id="GO:0009916">
    <property type="term" value="F:alternative oxidase activity"/>
    <property type="evidence" value="ECO:0007669"/>
    <property type="project" value="UniProtKB-UniRule"/>
</dbReference>
<keyword evidence="7 13" id="KW-0479">Metal-binding</keyword>
<evidence type="ECO:0000256" key="13">
    <source>
        <dbReference type="RuleBase" id="RU003779"/>
    </source>
</evidence>
<dbReference type="EC" id="1.10.3.11" evidence="13"/>
<comment type="caution">
    <text evidence="14">The sequence shown here is derived from an EMBL/GenBank/DDBJ whole genome shotgun (WGS) entry which is preliminary data.</text>
</comment>
<evidence type="ECO:0000256" key="11">
    <source>
        <dbReference type="ARBA" id="ARBA00023004"/>
    </source>
</evidence>
<keyword evidence="10 13" id="KW-0560">Oxidoreductase</keyword>
<keyword evidence="12 13" id="KW-0472">Membrane</keyword>
<dbReference type="GO" id="GO:0098803">
    <property type="term" value="C:respiratory chain complex"/>
    <property type="evidence" value="ECO:0007669"/>
    <property type="project" value="UniProtKB-UniRule"/>
</dbReference>
<evidence type="ECO:0000313" key="14">
    <source>
        <dbReference type="EMBL" id="KAG5526014.1"/>
    </source>
</evidence>
<keyword evidence="4" id="KW-0813">Transport</keyword>
<keyword evidence="11 13" id="KW-0408">Iron</keyword>
<evidence type="ECO:0000256" key="12">
    <source>
        <dbReference type="ARBA" id="ARBA00023136"/>
    </source>
</evidence>
<dbReference type="InterPro" id="IPR002680">
    <property type="entry name" value="AOX"/>
</dbReference>
<evidence type="ECO:0000256" key="8">
    <source>
        <dbReference type="ARBA" id="ARBA00022982"/>
    </source>
</evidence>
<dbReference type="Proteomes" id="UP000823749">
    <property type="component" value="Chromosome 11"/>
</dbReference>
<keyword evidence="5 13" id="KW-0679">Respiratory chain</keyword>
<evidence type="ECO:0000256" key="2">
    <source>
        <dbReference type="ARBA" id="ARBA00004370"/>
    </source>
</evidence>
<evidence type="ECO:0000256" key="7">
    <source>
        <dbReference type="ARBA" id="ARBA00022723"/>
    </source>
</evidence>
<dbReference type="GO" id="GO:0046872">
    <property type="term" value="F:metal ion binding"/>
    <property type="evidence" value="ECO:0007669"/>
    <property type="project" value="UniProtKB-UniRule"/>
</dbReference>
<comment type="similarity">
    <text evidence="3 13">Belongs to the alternative oxidase family.</text>
</comment>
<dbReference type="GO" id="GO:0005739">
    <property type="term" value="C:mitochondrion"/>
    <property type="evidence" value="ECO:0007669"/>
    <property type="project" value="TreeGrafter"/>
</dbReference>
<keyword evidence="9" id="KW-1133">Transmembrane helix</keyword>
<keyword evidence="8 13" id="KW-0249">Electron transport</keyword>
<evidence type="ECO:0000256" key="1">
    <source>
        <dbReference type="ARBA" id="ARBA00001192"/>
    </source>
</evidence>
<evidence type="ECO:0000313" key="15">
    <source>
        <dbReference type="Proteomes" id="UP000823749"/>
    </source>
</evidence>
<dbReference type="InterPro" id="IPR038659">
    <property type="entry name" value="AOX_sf"/>
</dbReference>
<comment type="cofactor">
    <cofactor evidence="13">
        <name>Fe cation</name>
        <dbReference type="ChEBI" id="CHEBI:24875"/>
    </cofactor>
    <text evidence="13">Binds 2 iron ions per subunit.</text>
</comment>
<keyword evidence="6 13" id="KW-0812">Transmembrane</keyword>
<dbReference type="Pfam" id="PF01786">
    <property type="entry name" value="AOX"/>
    <property type="match status" value="1"/>
</dbReference>
<dbReference type="PANTHER" id="PTHR31803">
    <property type="entry name" value="ALTERNATIVE OXIDASE"/>
    <property type="match status" value="1"/>
</dbReference>
<keyword evidence="15" id="KW-1185">Reference proteome</keyword>
<evidence type="ECO:0000256" key="5">
    <source>
        <dbReference type="ARBA" id="ARBA00022660"/>
    </source>
</evidence>
<dbReference type="GO" id="GO:0016020">
    <property type="term" value="C:membrane"/>
    <property type="evidence" value="ECO:0007669"/>
    <property type="project" value="UniProtKB-SubCell"/>
</dbReference>
<name>A0AAV6IF97_9ERIC</name>
<proteinExistence type="inferred from homology"/>
<sequence>MDICSTNRRQYQWFFQTSPMDPGRIPFVSGRNRAKKTVMIITTAAKSKNTPYLRWQNMAKDIWARTNVRAKLEAMQIACPAGRTSRGSISLGMIQVRGPHDHPNAALMLHMRTSMATAPVLESAAVPKSPTSDAIMTFLGKHLNRLSYQTVVLGETIWLSGNDAGNSGSCSRYGGRNAATPKGVFFNGFFVLYLLSPKLAHRIVGYLEEEAIHSYTEYLRDIDDGKIENVPAPAISIDYWRLPKDATLKDVITVIRADEAHHRDVNHFASVNLYVMMLLSYPTRVMTYSEDVLELGRLLAFGLYLDKVDPPPVQDIHYEGKELREAPAPLGYH</sequence>
<accession>A0AAV6IF97</accession>
<comment type="subcellular location">
    <subcellularLocation>
        <location evidence="2">Membrane</location>
    </subcellularLocation>
</comment>
<dbReference type="GO" id="GO:0010230">
    <property type="term" value="P:alternative respiration"/>
    <property type="evidence" value="ECO:0007669"/>
    <property type="project" value="TreeGrafter"/>
</dbReference>
<comment type="catalytic activity">
    <reaction evidence="1 13">
        <text>2 a ubiquinol + O2 = 2 a ubiquinone + 2 H2O</text>
        <dbReference type="Rhea" id="RHEA:30255"/>
        <dbReference type="Rhea" id="RHEA-COMP:9565"/>
        <dbReference type="Rhea" id="RHEA-COMP:9566"/>
        <dbReference type="ChEBI" id="CHEBI:15377"/>
        <dbReference type="ChEBI" id="CHEBI:15379"/>
        <dbReference type="ChEBI" id="CHEBI:16389"/>
        <dbReference type="ChEBI" id="CHEBI:17976"/>
        <dbReference type="EC" id="1.10.3.11"/>
    </reaction>
</comment>
<dbReference type="EMBL" id="JACTNZ010000011">
    <property type="protein sequence ID" value="KAG5526014.1"/>
    <property type="molecule type" value="Genomic_DNA"/>
</dbReference>
<dbReference type="GO" id="GO:0106292">
    <property type="term" value="F:superoxide-generating NADPH oxidase activity"/>
    <property type="evidence" value="ECO:0007669"/>
    <property type="project" value="UniProtKB-ARBA"/>
</dbReference>
<dbReference type="GO" id="GO:0102721">
    <property type="term" value="F:ubiquinol:oxygen oxidoreductase activity"/>
    <property type="evidence" value="ECO:0007669"/>
    <property type="project" value="UniProtKB-EC"/>
</dbReference>
<evidence type="ECO:0000256" key="6">
    <source>
        <dbReference type="ARBA" id="ARBA00022692"/>
    </source>
</evidence>
<evidence type="ECO:0000256" key="3">
    <source>
        <dbReference type="ARBA" id="ARBA00008388"/>
    </source>
</evidence>
<dbReference type="Gene3D" id="1.20.1260.140">
    <property type="entry name" value="Alternative oxidase"/>
    <property type="match status" value="1"/>
</dbReference>
<dbReference type="PANTHER" id="PTHR31803:SF6">
    <property type="entry name" value="UBIQUINOL OXIDASE 2, MITOCHONDRIAL"/>
    <property type="match status" value="1"/>
</dbReference>
<gene>
    <name evidence="14" type="ORF">RHGRI_032338</name>
</gene>